<accession>A0A0C3PD24</accession>
<protein>
    <submittedName>
        <fullName evidence="2">Uncharacterized protein</fullName>
    </submittedName>
</protein>
<dbReference type="OrthoDB" id="3201807at2759"/>
<dbReference type="HOGENOM" id="CLU_093219_0_0_1"/>
<keyword evidence="3" id="KW-1185">Reference proteome</keyword>
<gene>
    <name evidence="2" type="ORF">PHLGIDRAFT_130332</name>
</gene>
<dbReference type="EMBL" id="KN840632">
    <property type="protein sequence ID" value="KIP03123.1"/>
    <property type="molecule type" value="Genomic_DNA"/>
</dbReference>
<dbReference type="Proteomes" id="UP000053257">
    <property type="component" value="Unassembled WGS sequence"/>
</dbReference>
<evidence type="ECO:0000313" key="3">
    <source>
        <dbReference type="Proteomes" id="UP000053257"/>
    </source>
</evidence>
<feature type="compositionally biased region" description="Polar residues" evidence="1">
    <location>
        <begin position="147"/>
        <end position="166"/>
    </location>
</feature>
<proteinExistence type="predicted"/>
<organism evidence="2 3">
    <name type="scientific">Phlebiopsis gigantea (strain 11061_1 CR5-6)</name>
    <name type="common">White-rot fungus</name>
    <name type="synonym">Peniophora gigantea</name>
    <dbReference type="NCBI Taxonomy" id="745531"/>
    <lineage>
        <taxon>Eukaryota</taxon>
        <taxon>Fungi</taxon>
        <taxon>Dikarya</taxon>
        <taxon>Basidiomycota</taxon>
        <taxon>Agaricomycotina</taxon>
        <taxon>Agaricomycetes</taxon>
        <taxon>Polyporales</taxon>
        <taxon>Phanerochaetaceae</taxon>
        <taxon>Phlebiopsis</taxon>
    </lineage>
</organism>
<sequence>MRTFPNGDRTKNLLRPDLESGLITQHDYNLAISFFPGPRLLPVKHGIGGILLAGAYLFFVRKVPIGSMRYWPATGLGFWVGNGIGLVRTADAHKTFVSQLDEREHFFQALNNVRMRTEGKGDEIREQMVRTDVNGNTVGTGEGGAWTPSQVPTSTAAVPAPSTQEGSKPSPIPKPPSRWDEIRTANSRNGRTSSWDALRQKHERASATDNVQNTRSPESEGAQEQARFDALLDAERNYGRN</sequence>
<name>A0A0C3PD24_PHLG1</name>
<feature type="region of interest" description="Disordered" evidence="1">
    <location>
        <begin position="129"/>
        <end position="241"/>
    </location>
</feature>
<reference evidence="2 3" key="1">
    <citation type="journal article" date="2014" name="PLoS Genet.">
        <title>Analysis of the Phlebiopsis gigantea genome, transcriptome and secretome provides insight into its pioneer colonization strategies of wood.</title>
        <authorList>
            <person name="Hori C."/>
            <person name="Ishida T."/>
            <person name="Igarashi K."/>
            <person name="Samejima M."/>
            <person name="Suzuki H."/>
            <person name="Master E."/>
            <person name="Ferreira P."/>
            <person name="Ruiz-Duenas F.J."/>
            <person name="Held B."/>
            <person name="Canessa P."/>
            <person name="Larrondo L.F."/>
            <person name="Schmoll M."/>
            <person name="Druzhinina I.S."/>
            <person name="Kubicek C.P."/>
            <person name="Gaskell J.A."/>
            <person name="Kersten P."/>
            <person name="St John F."/>
            <person name="Glasner J."/>
            <person name="Sabat G."/>
            <person name="Splinter BonDurant S."/>
            <person name="Syed K."/>
            <person name="Yadav J."/>
            <person name="Mgbeahuruike A.C."/>
            <person name="Kovalchuk A."/>
            <person name="Asiegbu F.O."/>
            <person name="Lackner G."/>
            <person name="Hoffmeister D."/>
            <person name="Rencoret J."/>
            <person name="Gutierrez A."/>
            <person name="Sun H."/>
            <person name="Lindquist E."/>
            <person name="Barry K."/>
            <person name="Riley R."/>
            <person name="Grigoriev I.V."/>
            <person name="Henrissat B."/>
            <person name="Kues U."/>
            <person name="Berka R.M."/>
            <person name="Martinez A.T."/>
            <person name="Covert S.F."/>
            <person name="Blanchette R.A."/>
            <person name="Cullen D."/>
        </authorList>
    </citation>
    <scope>NUCLEOTIDE SEQUENCE [LARGE SCALE GENOMIC DNA]</scope>
    <source>
        <strain evidence="2 3">11061_1 CR5-6</strain>
    </source>
</reference>
<dbReference type="AlphaFoldDB" id="A0A0C3PD24"/>
<feature type="compositionally biased region" description="Polar residues" evidence="1">
    <location>
        <begin position="184"/>
        <end position="195"/>
    </location>
</feature>
<feature type="compositionally biased region" description="Polar residues" evidence="1">
    <location>
        <begin position="207"/>
        <end position="216"/>
    </location>
</feature>
<evidence type="ECO:0000256" key="1">
    <source>
        <dbReference type="SAM" id="MobiDB-lite"/>
    </source>
</evidence>
<evidence type="ECO:0000313" key="2">
    <source>
        <dbReference type="EMBL" id="KIP03123.1"/>
    </source>
</evidence>